<dbReference type="STRING" id="52838.A0A4S8K8E3"/>
<organism evidence="3 4">
    <name type="scientific">Musa balbisiana</name>
    <name type="common">Banana</name>
    <dbReference type="NCBI Taxonomy" id="52838"/>
    <lineage>
        <taxon>Eukaryota</taxon>
        <taxon>Viridiplantae</taxon>
        <taxon>Streptophyta</taxon>
        <taxon>Embryophyta</taxon>
        <taxon>Tracheophyta</taxon>
        <taxon>Spermatophyta</taxon>
        <taxon>Magnoliopsida</taxon>
        <taxon>Liliopsida</taxon>
        <taxon>Zingiberales</taxon>
        <taxon>Musaceae</taxon>
        <taxon>Musa</taxon>
    </lineage>
</organism>
<sequence length="391" mass="44425">MARRPWLKLLVLIGLFAFSEGREIKLADEDGASLYNRTLAKMLVEFASAAYITDLTALFTWTCSRCNDLTKGFEMIELIVDVQNCLQAYITDLTALFTWTCSRCNDLTKGFEMIELIVDVQNCLQAFVGVAHDLNSIIIAFRGTIENSMRNWIEDLFWKQLDLNYPGVQGAMVHHGFYSAYHNTTLRHGILSAVRKIKESCGNIHIIITGHSLGGALASFCALDLTVNHGVQNVQLMTFGQPRIGNAAFATYFNKHVADAVRVTHENDIVPHLPPYYSYFSQKTYHHFPREVWLRDIKVDDLEDMVEKICDESGEDPSCCRSVYGRSIWDHLKYYGVELQADSWGSCRMLMDNSVLQYYIEYNGDIILSRDPSTRSHLKLNSPPDTSRSTV</sequence>
<feature type="signal peptide" evidence="1">
    <location>
        <begin position="1"/>
        <end position="21"/>
    </location>
</feature>
<evidence type="ECO:0000313" key="4">
    <source>
        <dbReference type="Proteomes" id="UP000317650"/>
    </source>
</evidence>
<dbReference type="PANTHER" id="PTHR45856:SF8">
    <property type="entry name" value="LIPASE FAMILY PROTEIN, EXPRESSED"/>
    <property type="match status" value="1"/>
</dbReference>
<dbReference type="Proteomes" id="UP000317650">
    <property type="component" value="Chromosome 8"/>
</dbReference>
<dbReference type="InterPro" id="IPR051218">
    <property type="entry name" value="Sec_MonoDiacylglyc_Lipase"/>
</dbReference>
<evidence type="ECO:0000313" key="3">
    <source>
        <dbReference type="EMBL" id="THU71219.1"/>
    </source>
</evidence>
<keyword evidence="4" id="KW-1185">Reference proteome</keyword>
<evidence type="ECO:0000259" key="2">
    <source>
        <dbReference type="Pfam" id="PF01764"/>
    </source>
</evidence>
<feature type="domain" description="Fungal lipase-type" evidence="2">
    <location>
        <begin position="138"/>
        <end position="276"/>
    </location>
</feature>
<dbReference type="EMBL" id="PYDT01000002">
    <property type="protein sequence ID" value="THU71219.1"/>
    <property type="molecule type" value="Genomic_DNA"/>
</dbReference>
<dbReference type="Gene3D" id="3.40.50.1820">
    <property type="entry name" value="alpha/beta hydrolase"/>
    <property type="match status" value="1"/>
</dbReference>
<dbReference type="Pfam" id="PF01764">
    <property type="entry name" value="Lipase_3"/>
    <property type="match status" value="1"/>
</dbReference>
<name>A0A4S8K8E3_MUSBA</name>
<dbReference type="GO" id="GO:0006629">
    <property type="term" value="P:lipid metabolic process"/>
    <property type="evidence" value="ECO:0007669"/>
    <property type="project" value="InterPro"/>
</dbReference>
<keyword evidence="1" id="KW-0732">Signal</keyword>
<evidence type="ECO:0000256" key="1">
    <source>
        <dbReference type="SAM" id="SignalP"/>
    </source>
</evidence>
<reference evidence="3 4" key="1">
    <citation type="journal article" date="2019" name="Nat. Plants">
        <title>Genome sequencing of Musa balbisiana reveals subgenome evolution and function divergence in polyploid bananas.</title>
        <authorList>
            <person name="Yao X."/>
        </authorList>
    </citation>
    <scope>NUCLEOTIDE SEQUENCE [LARGE SCALE GENOMIC DNA]</scope>
    <source>
        <strain evidence="4">cv. DH-PKW</strain>
        <tissue evidence="3">Leaves</tissue>
    </source>
</reference>
<accession>A0A4S8K8E3</accession>
<gene>
    <name evidence="3" type="ORF">C4D60_Mb08t33220</name>
</gene>
<dbReference type="PANTHER" id="PTHR45856">
    <property type="entry name" value="ALPHA/BETA-HYDROLASES SUPERFAMILY PROTEIN"/>
    <property type="match status" value="1"/>
</dbReference>
<dbReference type="InterPro" id="IPR029058">
    <property type="entry name" value="AB_hydrolase_fold"/>
</dbReference>
<dbReference type="CDD" id="cd00519">
    <property type="entry name" value="Lipase_3"/>
    <property type="match status" value="1"/>
</dbReference>
<protein>
    <recommendedName>
        <fullName evidence="2">Fungal lipase-type domain-containing protein</fullName>
    </recommendedName>
</protein>
<comment type="caution">
    <text evidence="3">The sequence shown here is derived from an EMBL/GenBank/DDBJ whole genome shotgun (WGS) entry which is preliminary data.</text>
</comment>
<proteinExistence type="predicted"/>
<dbReference type="AlphaFoldDB" id="A0A4S8K8E3"/>
<feature type="chain" id="PRO_5020627949" description="Fungal lipase-type domain-containing protein" evidence="1">
    <location>
        <begin position="22"/>
        <end position="391"/>
    </location>
</feature>
<dbReference type="SUPFAM" id="SSF53474">
    <property type="entry name" value="alpha/beta-Hydrolases"/>
    <property type="match status" value="1"/>
</dbReference>
<dbReference type="InterPro" id="IPR002921">
    <property type="entry name" value="Fungal_lipase-type"/>
</dbReference>